<reference evidence="1" key="1">
    <citation type="submission" date="2022-07" db="EMBL/GenBank/DDBJ databases">
        <authorList>
            <person name="Li W.-J."/>
            <person name="Deng Q.-Q."/>
        </authorList>
    </citation>
    <scope>NUCLEOTIDE SEQUENCE</scope>
    <source>
        <strain evidence="1">SYSU M60031</strain>
    </source>
</reference>
<proteinExistence type="predicted"/>
<evidence type="ECO:0000313" key="1">
    <source>
        <dbReference type="EMBL" id="MCP8968949.1"/>
    </source>
</evidence>
<sequence>MWSSWKAKREERKRRRQEKAVQDLIPVRALDGGIVVTDDFRLVQLLRVSSLNLDLMSHRELQEVMEKYELFLRSLSFPVQTAIMSQPVDLGGYIRGLEEKQASMPDVKRDLLNGYLAYARAIETSTSMIQRQRYLVFMEAILGTTRQAYETAMQQLEQKRKYVKSGLEEMGLEAREASGLDVARYLHTLFDYTGSQYRPVEDDLVPCLTRREGI</sequence>
<protein>
    <recommendedName>
        <fullName evidence="3">Conjugal transfer protein</fullName>
    </recommendedName>
</protein>
<dbReference type="EMBL" id="JANCLT010000004">
    <property type="protein sequence ID" value="MCP8968949.1"/>
    <property type="molecule type" value="Genomic_DNA"/>
</dbReference>
<evidence type="ECO:0000313" key="2">
    <source>
        <dbReference type="Proteomes" id="UP001156102"/>
    </source>
</evidence>
<dbReference type="Proteomes" id="UP001156102">
    <property type="component" value="Unassembled WGS sequence"/>
</dbReference>
<comment type="caution">
    <text evidence="1">The sequence shown here is derived from an EMBL/GenBank/DDBJ whole genome shotgun (WGS) entry which is preliminary data.</text>
</comment>
<dbReference type="AlphaFoldDB" id="A0AA42BQY7"/>
<organism evidence="1 2">
    <name type="scientific">Ectobacillus ponti</name>
    <dbReference type="NCBI Taxonomy" id="2961894"/>
    <lineage>
        <taxon>Bacteria</taxon>
        <taxon>Bacillati</taxon>
        <taxon>Bacillota</taxon>
        <taxon>Bacilli</taxon>
        <taxon>Bacillales</taxon>
        <taxon>Bacillaceae</taxon>
        <taxon>Ectobacillus</taxon>
    </lineage>
</organism>
<keyword evidence="2" id="KW-1185">Reference proteome</keyword>
<gene>
    <name evidence="1" type="ORF">NK662_10405</name>
</gene>
<dbReference type="RefSeq" id="WP_254758856.1">
    <property type="nucleotide sequence ID" value="NZ_JANCLT010000004.1"/>
</dbReference>
<evidence type="ECO:0008006" key="3">
    <source>
        <dbReference type="Google" id="ProtNLM"/>
    </source>
</evidence>
<name>A0AA42BQY7_9BACI</name>
<accession>A0AA42BQY7</accession>